<evidence type="ECO:0000313" key="3">
    <source>
        <dbReference type="Proteomes" id="UP000636956"/>
    </source>
</evidence>
<dbReference type="Proteomes" id="UP000636956">
    <property type="component" value="Unassembled WGS sequence"/>
</dbReference>
<dbReference type="InterPro" id="IPR002734">
    <property type="entry name" value="RibDG_C"/>
</dbReference>
<reference evidence="2" key="2">
    <citation type="submission" date="2020-09" db="EMBL/GenBank/DDBJ databases">
        <authorList>
            <person name="Sun Q."/>
            <person name="Zhou Y."/>
        </authorList>
    </citation>
    <scope>NUCLEOTIDE SEQUENCE</scope>
    <source>
        <strain evidence="2">CGMCC 1.8984</strain>
    </source>
</reference>
<dbReference type="InterPro" id="IPR024072">
    <property type="entry name" value="DHFR-like_dom_sf"/>
</dbReference>
<dbReference type="Gene3D" id="3.40.430.10">
    <property type="entry name" value="Dihydrofolate Reductase, subunit A"/>
    <property type="match status" value="1"/>
</dbReference>
<dbReference type="GO" id="GO:0009231">
    <property type="term" value="P:riboflavin biosynthetic process"/>
    <property type="evidence" value="ECO:0007669"/>
    <property type="project" value="InterPro"/>
</dbReference>
<dbReference type="GO" id="GO:0008703">
    <property type="term" value="F:5-amino-6-(5-phosphoribosylamino)uracil reductase activity"/>
    <property type="evidence" value="ECO:0007669"/>
    <property type="project" value="InterPro"/>
</dbReference>
<evidence type="ECO:0000313" key="2">
    <source>
        <dbReference type="EMBL" id="GGJ84586.1"/>
    </source>
</evidence>
<dbReference type="RefSeq" id="WP_188743639.1">
    <property type="nucleotide sequence ID" value="NZ_BAABFW010000023.1"/>
</dbReference>
<dbReference type="EMBL" id="BMMD01000013">
    <property type="protein sequence ID" value="GGJ84586.1"/>
    <property type="molecule type" value="Genomic_DNA"/>
</dbReference>
<protein>
    <submittedName>
        <fullName evidence="2">Deaminase</fullName>
    </submittedName>
</protein>
<gene>
    <name evidence="2" type="ORF">GCM10011372_23620</name>
</gene>
<reference evidence="2" key="1">
    <citation type="journal article" date="2014" name="Int. J. Syst. Evol. Microbiol.">
        <title>Complete genome sequence of Corynebacterium casei LMG S-19264T (=DSM 44701T), isolated from a smear-ripened cheese.</title>
        <authorList>
            <consortium name="US DOE Joint Genome Institute (JGI-PGF)"/>
            <person name="Walter F."/>
            <person name="Albersmeier A."/>
            <person name="Kalinowski J."/>
            <person name="Ruckert C."/>
        </authorList>
    </citation>
    <scope>NUCLEOTIDE SEQUENCE</scope>
    <source>
        <strain evidence="2">CGMCC 1.8984</strain>
    </source>
</reference>
<dbReference type="SUPFAM" id="SSF53597">
    <property type="entry name" value="Dihydrofolate reductase-like"/>
    <property type="match status" value="1"/>
</dbReference>
<organism evidence="2 3">
    <name type="scientific">Agromyces bauzanensis</name>
    <dbReference type="NCBI Taxonomy" id="1308924"/>
    <lineage>
        <taxon>Bacteria</taxon>
        <taxon>Bacillati</taxon>
        <taxon>Actinomycetota</taxon>
        <taxon>Actinomycetes</taxon>
        <taxon>Micrococcales</taxon>
        <taxon>Microbacteriaceae</taxon>
        <taxon>Agromyces</taxon>
    </lineage>
</organism>
<dbReference type="Pfam" id="PF01872">
    <property type="entry name" value="RibD_C"/>
    <property type="match status" value="1"/>
</dbReference>
<sequence>MGRLMSSGLTSVDGYIADERGDFGWGAPDAAVLAFVDHLGRSIRTYLYGRRMFEVMRYWERAHEEPDRTDVERDYTSAWQAADKVVFSTTFDADGTKRTRLERSSDVDAVRDQVQNSTWDVSISGLAAHAFRAGPVDEVRPFLHPVVVGGGTRCGVLAISGQVIRRRRGKSPCAGGWRIWGSRCAPRP</sequence>
<feature type="domain" description="Bacterial bifunctional deaminase-reductase C-terminal" evidence="1">
    <location>
        <begin position="9"/>
        <end position="152"/>
    </location>
</feature>
<name>A0A917UTE7_9MICO</name>
<keyword evidence="3" id="KW-1185">Reference proteome</keyword>
<accession>A0A917UTE7</accession>
<evidence type="ECO:0000259" key="1">
    <source>
        <dbReference type="Pfam" id="PF01872"/>
    </source>
</evidence>
<comment type="caution">
    <text evidence="2">The sequence shown here is derived from an EMBL/GenBank/DDBJ whole genome shotgun (WGS) entry which is preliminary data.</text>
</comment>
<dbReference type="AlphaFoldDB" id="A0A917UTE7"/>
<proteinExistence type="predicted"/>